<evidence type="ECO:0000313" key="4">
    <source>
        <dbReference type="EMBL" id="GJS90311.1"/>
    </source>
</evidence>
<evidence type="ECO:0000256" key="1">
    <source>
        <dbReference type="PROSITE-ProRule" id="PRU00047"/>
    </source>
</evidence>
<comment type="caution">
    <text evidence="4">The sequence shown here is derived from an EMBL/GenBank/DDBJ whole genome shotgun (WGS) entry which is preliminary data.</text>
</comment>
<feature type="compositionally biased region" description="Basic residues" evidence="2">
    <location>
        <begin position="168"/>
        <end position="178"/>
    </location>
</feature>
<reference evidence="4" key="2">
    <citation type="submission" date="2022-01" db="EMBL/GenBank/DDBJ databases">
        <authorList>
            <person name="Yamashiro T."/>
            <person name="Shiraishi A."/>
            <person name="Satake H."/>
            <person name="Nakayama K."/>
        </authorList>
    </citation>
    <scope>NUCLEOTIDE SEQUENCE</scope>
</reference>
<sequence length="740" mass="83829">MDWYRNLRIVLSVEDKLPFLEQPIPAMPVPPAGQVLSPDVLNTHTAWVKASKEIAGLMLMTMDPDIQKNLENLGAYDMLTKLKTLYVQQADQIRNFFRPQAMTQNLAVILILVSLRKEYDSFVQNYNMHSMGKTVTELHAMLKLHEQTLPQKDVAPALHAIRAGRVQKNQKKKPHKATKGNQGKGKAKMGYAPMQAPPFAPKPKNHPTPKKDNPAKDAICHHCGEVGHWRRNFPVYLTELMKNKKLSQGASTSGIFTIELYSFPSTSWVYDTGCGTHICITTQGLKTSRKLKTGALSLYVGDGHRAAVEAIGEFHFFTLYKDGFVNRFENDNTISVFKNNLVYFCAIPRDDIFEIDLSSSYTNDSSMYAISNKRAKLNLDSTLLWHCRLGHINKKRMEKLQHDGLLDSTDIKSFEKCVSCMSRKMARKPYSHQVERDKDLLGLIHTDVCGPFKIMSKQGASYFVTFTDDFSHYGYVYLLVLHASFLINLKVALNAINARRLPLALLVYFIGVSFGNKWEVDDYHRIEDKLPFLEQPMPAMPIPPSGQVLPPDVLNTHTAWVKASKEIIGLMLMTMDPDIQKNLEHLGAYDMLKELKTLYVQQAYQELLQTVSFVQNYNMHSIGKTVTELHAMLKLHEKTLPQKDAAPTLHAIRTGRVQKNQKKKPHKAAKGNQRKGNAKMGYAPMQAPPFAPKPKNHPTPKKDNPAKDAICHQCGEVGHWRRNCPVYLTELMKKKKLSQG</sequence>
<accession>A0ABQ4ZLI5</accession>
<dbReference type="InterPro" id="IPR039537">
    <property type="entry name" value="Retrotran_Ty1/copia-like"/>
</dbReference>
<dbReference type="Pfam" id="PF00098">
    <property type="entry name" value="zf-CCHC"/>
    <property type="match status" value="1"/>
</dbReference>
<dbReference type="PANTHER" id="PTHR42648:SF27">
    <property type="entry name" value="RNA-DIRECTED DNA POLYMERASE"/>
    <property type="match status" value="1"/>
</dbReference>
<keyword evidence="1" id="KW-0863">Zinc-finger</keyword>
<feature type="compositionally biased region" description="Basic residues" evidence="2">
    <location>
        <begin position="659"/>
        <end position="677"/>
    </location>
</feature>
<dbReference type="InterPro" id="IPR036875">
    <property type="entry name" value="Znf_CCHC_sf"/>
</dbReference>
<dbReference type="Gene3D" id="4.10.60.10">
    <property type="entry name" value="Zinc finger, CCHC-type"/>
    <property type="match status" value="1"/>
</dbReference>
<feature type="region of interest" description="Disordered" evidence="2">
    <location>
        <begin position="164"/>
        <end position="214"/>
    </location>
</feature>
<evidence type="ECO:0000259" key="3">
    <source>
        <dbReference type="PROSITE" id="PS50158"/>
    </source>
</evidence>
<reference evidence="4" key="1">
    <citation type="journal article" date="2022" name="Int. J. Mol. Sci.">
        <title>Draft Genome of Tanacetum Coccineum: Genomic Comparison of Closely Related Tanacetum-Family Plants.</title>
        <authorList>
            <person name="Yamashiro T."/>
            <person name="Shiraishi A."/>
            <person name="Nakayama K."/>
            <person name="Satake H."/>
        </authorList>
    </citation>
    <scope>NUCLEOTIDE SEQUENCE</scope>
</reference>
<evidence type="ECO:0000313" key="5">
    <source>
        <dbReference type="Proteomes" id="UP001151760"/>
    </source>
</evidence>
<evidence type="ECO:0000256" key="2">
    <source>
        <dbReference type="SAM" id="MobiDB-lite"/>
    </source>
</evidence>
<keyword evidence="1" id="KW-0862">Zinc</keyword>
<dbReference type="PROSITE" id="PS50158">
    <property type="entry name" value="ZF_CCHC"/>
    <property type="match status" value="1"/>
</dbReference>
<keyword evidence="5" id="KW-1185">Reference proteome</keyword>
<feature type="region of interest" description="Disordered" evidence="2">
    <location>
        <begin position="655"/>
        <end position="706"/>
    </location>
</feature>
<dbReference type="InterPro" id="IPR025724">
    <property type="entry name" value="GAG-pre-integrase_dom"/>
</dbReference>
<dbReference type="InterPro" id="IPR001878">
    <property type="entry name" value="Znf_CCHC"/>
</dbReference>
<dbReference type="PANTHER" id="PTHR42648">
    <property type="entry name" value="TRANSPOSASE, PUTATIVE-RELATED"/>
    <property type="match status" value="1"/>
</dbReference>
<dbReference type="EMBL" id="BQNB010011418">
    <property type="protein sequence ID" value="GJS90311.1"/>
    <property type="molecule type" value="Genomic_DNA"/>
</dbReference>
<proteinExistence type="predicted"/>
<protein>
    <submittedName>
        <fullName evidence="4">Zinc finger, CCHC-type containing protein</fullName>
    </submittedName>
</protein>
<keyword evidence="1" id="KW-0479">Metal-binding</keyword>
<dbReference type="Pfam" id="PF13976">
    <property type="entry name" value="gag_pre-integrs"/>
    <property type="match status" value="1"/>
</dbReference>
<dbReference type="SMART" id="SM00343">
    <property type="entry name" value="ZnF_C2HC"/>
    <property type="match status" value="2"/>
</dbReference>
<gene>
    <name evidence="4" type="ORF">Tco_0772947</name>
</gene>
<organism evidence="4 5">
    <name type="scientific">Tanacetum coccineum</name>
    <dbReference type="NCBI Taxonomy" id="301880"/>
    <lineage>
        <taxon>Eukaryota</taxon>
        <taxon>Viridiplantae</taxon>
        <taxon>Streptophyta</taxon>
        <taxon>Embryophyta</taxon>
        <taxon>Tracheophyta</taxon>
        <taxon>Spermatophyta</taxon>
        <taxon>Magnoliopsida</taxon>
        <taxon>eudicotyledons</taxon>
        <taxon>Gunneridae</taxon>
        <taxon>Pentapetalae</taxon>
        <taxon>asterids</taxon>
        <taxon>campanulids</taxon>
        <taxon>Asterales</taxon>
        <taxon>Asteraceae</taxon>
        <taxon>Asteroideae</taxon>
        <taxon>Anthemideae</taxon>
        <taxon>Anthemidinae</taxon>
        <taxon>Tanacetum</taxon>
    </lineage>
</organism>
<dbReference type="SUPFAM" id="SSF57756">
    <property type="entry name" value="Retrovirus zinc finger-like domains"/>
    <property type="match status" value="2"/>
</dbReference>
<feature type="domain" description="CCHC-type" evidence="3">
    <location>
        <begin position="711"/>
        <end position="725"/>
    </location>
</feature>
<dbReference type="InterPro" id="IPR012337">
    <property type="entry name" value="RNaseH-like_sf"/>
</dbReference>
<dbReference type="SUPFAM" id="SSF53098">
    <property type="entry name" value="Ribonuclease H-like"/>
    <property type="match status" value="1"/>
</dbReference>
<name>A0ABQ4ZLI5_9ASTR</name>
<dbReference type="Proteomes" id="UP001151760">
    <property type="component" value="Unassembled WGS sequence"/>
</dbReference>